<sequence length="574" mass="62914">MANPIPTPSPGPFITRQNSAGSVFVDSPIITSPPSRFDNLPNINVSPNPDPDPDPVSNSNSNSQPKHTSNKSYLIISGGTGANSIASAFGHSPSFVLPVSDDGGSSSEILRCFGGPSIGDIRSRLIRLIPLVTNPDQTNKEENERLAIYNLLAYRFPSEATEKSVRELWHEIVEGRSDLWDGIGEDKKECIRAFLVHFQTLCLKRAHKRFSFRNFSLGNGFLTGARDLFGSLPSAIFLFKSIAGVNHGVQVIPVINTNQTVTIAAQLANSKTLVGQCTISHPTIPLTPLPTSPPTAHSHKSASPLPVKLRHHFRRDSRTFDTPDASLPTSRRASFDSIGQINEGEEGWSNSNSNSGGGGGGGGGGNLSYRKGEEESPLEARIERVFYINLYGQEIYPEPNPEFTESINQRDLLVYSCGSLWTSIIPCLALKGLASSIACSQTLKAKVLLLNSSNDRETPDYTASEYVFTILSMLKHYDQPKRTTKNKDNNHNHNQNQNQLIHHPPVPIWKSSDLISHVVYLRNGKVDIDRDIIIAAGIKLIEVPSEIHKSNPDGTPLFTPESVEWAMERVMDNL</sequence>
<organism evidence="2 3">
    <name type="scientific">Kwoniella shivajii</name>
    <dbReference type="NCBI Taxonomy" id="564305"/>
    <lineage>
        <taxon>Eukaryota</taxon>
        <taxon>Fungi</taxon>
        <taxon>Dikarya</taxon>
        <taxon>Basidiomycota</taxon>
        <taxon>Agaricomycotina</taxon>
        <taxon>Tremellomycetes</taxon>
        <taxon>Tremellales</taxon>
        <taxon>Cryptococcaceae</taxon>
        <taxon>Kwoniella</taxon>
    </lineage>
</organism>
<dbReference type="Proteomes" id="UP001329825">
    <property type="component" value="Chromosome 6"/>
</dbReference>
<dbReference type="InterPro" id="IPR038136">
    <property type="entry name" value="CofD-like_dom_sf"/>
</dbReference>
<dbReference type="PANTHER" id="PTHR31240:SF0">
    <property type="entry name" value="MATERNAL EFFECT EMBRYO ARREST 18"/>
    <property type="match status" value="1"/>
</dbReference>
<feature type="region of interest" description="Disordered" evidence="1">
    <location>
        <begin position="285"/>
        <end position="374"/>
    </location>
</feature>
<feature type="compositionally biased region" description="Polar residues" evidence="1">
    <location>
        <begin position="327"/>
        <end position="340"/>
    </location>
</feature>
<feature type="compositionally biased region" description="Gly residues" evidence="1">
    <location>
        <begin position="355"/>
        <end position="366"/>
    </location>
</feature>
<name>A0ABZ1D1B1_9TREE</name>
<protein>
    <submittedName>
        <fullName evidence="2">Uncharacterized protein</fullName>
    </submittedName>
</protein>
<dbReference type="SUPFAM" id="SSF142338">
    <property type="entry name" value="CofD-like"/>
    <property type="match status" value="1"/>
</dbReference>
<keyword evidence="3" id="KW-1185">Reference proteome</keyword>
<proteinExistence type="predicted"/>
<dbReference type="GeneID" id="87956913"/>
<dbReference type="Gene3D" id="3.40.50.10680">
    <property type="entry name" value="CofD-like domains"/>
    <property type="match status" value="1"/>
</dbReference>
<reference evidence="2 3" key="1">
    <citation type="submission" date="2024-01" db="EMBL/GenBank/DDBJ databases">
        <title>Comparative genomics of Cryptococcus and Kwoniella reveals pathogenesis evolution and contrasting modes of karyotype evolution via chromosome fusion or intercentromeric recombination.</title>
        <authorList>
            <person name="Coelho M.A."/>
            <person name="David-Palma M."/>
            <person name="Shea T."/>
            <person name="Bowers K."/>
            <person name="McGinley-Smith S."/>
            <person name="Mohammad A.W."/>
            <person name="Gnirke A."/>
            <person name="Yurkov A.M."/>
            <person name="Nowrousian M."/>
            <person name="Sun S."/>
            <person name="Cuomo C.A."/>
            <person name="Heitman J."/>
        </authorList>
    </citation>
    <scope>NUCLEOTIDE SEQUENCE [LARGE SCALE GENOMIC DNA]</scope>
    <source>
        <strain evidence="2">CBS 11374</strain>
    </source>
</reference>
<evidence type="ECO:0000256" key="1">
    <source>
        <dbReference type="SAM" id="MobiDB-lite"/>
    </source>
</evidence>
<gene>
    <name evidence="2" type="ORF">IL334_004782</name>
</gene>
<feature type="region of interest" description="Disordered" evidence="1">
    <location>
        <begin position="481"/>
        <end position="502"/>
    </location>
</feature>
<evidence type="ECO:0000313" key="2">
    <source>
        <dbReference type="EMBL" id="WRT67808.1"/>
    </source>
</evidence>
<feature type="compositionally biased region" description="Basic and acidic residues" evidence="1">
    <location>
        <begin position="481"/>
        <end position="491"/>
    </location>
</feature>
<dbReference type="EMBL" id="CP141886">
    <property type="protein sequence ID" value="WRT67808.1"/>
    <property type="molecule type" value="Genomic_DNA"/>
</dbReference>
<accession>A0ABZ1D1B1</accession>
<dbReference type="PANTHER" id="PTHR31240">
    <property type="entry name" value="MATERNAL EFFECT EMBRYO ARREST 18"/>
    <property type="match status" value="1"/>
</dbReference>
<dbReference type="RefSeq" id="XP_062792548.1">
    <property type="nucleotide sequence ID" value="XM_062936497.1"/>
</dbReference>
<dbReference type="InterPro" id="IPR002882">
    <property type="entry name" value="CofD"/>
</dbReference>
<dbReference type="Pfam" id="PF01933">
    <property type="entry name" value="CofD"/>
    <property type="match status" value="1"/>
</dbReference>
<evidence type="ECO:0000313" key="3">
    <source>
        <dbReference type="Proteomes" id="UP001329825"/>
    </source>
</evidence>
<feature type="region of interest" description="Disordered" evidence="1">
    <location>
        <begin position="24"/>
        <end position="74"/>
    </location>
</feature>